<accession>A0AB34KAF1</accession>
<sequence>MANIDMSLDDIISKETRRAPGGGRRAPGVGATRSTRATAGARERAAPYQRGGRPARQGSSETDHMANASVVDVANSSHPTLKVKSESKPNTVAGAICNVIREARGSSLSVLATGPTAINQAIKAIAIARKYLLEEATPVDLICAPVFEQDVRAGSNVSFELTKSFKPVLREPLEEDLTAKEKTDVFKLAGAIAGRIRDGEDVAVTTKGPIPVLVVVKAIATAQEYLAQEGVSLKFVASIVDLENPELRDATSTYLHFAIVPHK</sequence>
<comment type="caution">
    <text evidence="2">The sequence shown here is derived from an EMBL/GenBank/DDBJ whole genome shotgun (WGS) entry which is preliminary data.</text>
</comment>
<gene>
    <name evidence="2" type="ORF">AB1Y20_000557</name>
</gene>
<keyword evidence="3" id="KW-1185">Reference proteome</keyword>
<name>A0AB34KAF1_PRYPA</name>
<dbReference type="PANTHER" id="PTHR35331">
    <property type="entry name" value="STAGE V SPORULATION PROTEIN S"/>
    <property type="match status" value="1"/>
</dbReference>
<dbReference type="EMBL" id="JBGBPQ010000001">
    <property type="protein sequence ID" value="KAL1529615.1"/>
    <property type="molecule type" value="Genomic_DNA"/>
</dbReference>
<evidence type="ECO:0000313" key="3">
    <source>
        <dbReference type="Proteomes" id="UP001515480"/>
    </source>
</evidence>
<proteinExistence type="predicted"/>
<dbReference type="Gene3D" id="3.30.110.20">
    <property type="entry name" value="Alba-like domain"/>
    <property type="match status" value="2"/>
</dbReference>
<dbReference type="AlphaFoldDB" id="A0AB34KAF1"/>
<reference evidence="2 3" key="1">
    <citation type="journal article" date="2024" name="Science">
        <title>Giant polyketide synthase enzymes in the biosynthesis of giant marine polyether toxins.</title>
        <authorList>
            <person name="Fallon T.R."/>
            <person name="Shende V.V."/>
            <person name="Wierzbicki I.H."/>
            <person name="Pendleton A.L."/>
            <person name="Watervoot N.F."/>
            <person name="Auber R.P."/>
            <person name="Gonzalez D.J."/>
            <person name="Wisecaver J.H."/>
            <person name="Moore B.S."/>
        </authorList>
    </citation>
    <scope>NUCLEOTIDE SEQUENCE [LARGE SCALE GENOMIC DNA]</scope>
    <source>
        <strain evidence="2 3">12B1</strain>
    </source>
</reference>
<dbReference type="GO" id="GO:0003676">
    <property type="term" value="F:nucleic acid binding"/>
    <property type="evidence" value="ECO:0007669"/>
    <property type="project" value="InterPro"/>
</dbReference>
<feature type="compositionally biased region" description="Low complexity" evidence="1">
    <location>
        <begin position="26"/>
        <end position="40"/>
    </location>
</feature>
<organism evidence="2 3">
    <name type="scientific">Prymnesium parvum</name>
    <name type="common">Toxic golden alga</name>
    <dbReference type="NCBI Taxonomy" id="97485"/>
    <lineage>
        <taxon>Eukaryota</taxon>
        <taxon>Haptista</taxon>
        <taxon>Haptophyta</taxon>
        <taxon>Prymnesiophyceae</taxon>
        <taxon>Prymnesiales</taxon>
        <taxon>Prymnesiaceae</taxon>
        <taxon>Prymnesium</taxon>
    </lineage>
</organism>
<dbReference type="Pfam" id="PF04232">
    <property type="entry name" value="SpoVS"/>
    <property type="match status" value="2"/>
</dbReference>
<feature type="region of interest" description="Disordered" evidence="1">
    <location>
        <begin position="1"/>
        <end position="63"/>
    </location>
</feature>
<dbReference type="PANTHER" id="PTHR35331:SF1">
    <property type="entry name" value="STAGE V SPORULATION PROTEIN S"/>
    <property type="match status" value="1"/>
</dbReference>
<evidence type="ECO:0008006" key="4">
    <source>
        <dbReference type="Google" id="ProtNLM"/>
    </source>
</evidence>
<dbReference type="InterPro" id="IPR036882">
    <property type="entry name" value="Alba-like_dom_sf"/>
</dbReference>
<dbReference type="Proteomes" id="UP001515480">
    <property type="component" value="Unassembled WGS sequence"/>
</dbReference>
<dbReference type="InterPro" id="IPR007347">
    <property type="entry name" value="SpoVS"/>
</dbReference>
<evidence type="ECO:0000256" key="1">
    <source>
        <dbReference type="SAM" id="MobiDB-lite"/>
    </source>
</evidence>
<protein>
    <recommendedName>
        <fullName evidence="4">DNA/RNA-binding protein Alba-like domain-containing protein</fullName>
    </recommendedName>
</protein>
<evidence type="ECO:0000313" key="2">
    <source>
        <dbReference type="EMBL" id="KAL1529615.1"/>
    </source>
</evidence>